<dbReference type="Proteomes" id="UP000594638">
    <property type="component" value="Unassembled WGS sequence"/>
</dbReference>
<gene>
    <name evidence="2" type="ORF">OLEA9_A039247</name>
</gene>
<evidence type="ECO:0000313" key="3">
    <source>
        <dbReference type="Proteomes" id="UP000594638"/>
    </source>
</evidence>
<feature type="compositionally biased region" description="Basic and acidic residues" evidence="1">
    <location>
        <begin position="51"/>
        <end position="68"/>
    </location>
</feature>
<name>A0A8S0U0N2_OLEEU</name>
<protein>
    <submittedName>
        <fullName evidence="2">Uncharacterized protein</fullName>
    </submittedName>
</protein>
<comment type="caution">
    <text evidence="2">The sequence shown here is derived from an EMBL/GenBank/DDBJ whole genome shotgun (WGS) entry which is preliminary data.</text>
</comment>
<reference evidence="2 3" key="1">
    <citation type="submission" date="2019-12" db="EMBL/GenBank/DDBJ databases">
        <authorList>
            <person name="Alioto T."/>
            <person name="Alioto T."/>
            <person name="Gomez Garrido J."/>
        </authorList>
    </citation>
    <scope>NUCLEOTIDE SEQUENCE [LARGE SCALE GENOMIC DNA]</scope>
</reference>
<dbReference type="Gramene" id="OE9A039247T1">
    <property type="protein sequence ID" value="OE9A039247C1"/>
    <property type="gene ID" value="OE9A039247"/>
</dbReference>
<organism evidence="2 3">
    <name type="scientific">Olea europaea subsp. europaea</name>
    <dbReference type="NCBI Taxonomy" id="158383"/>
    <lineage>
        <taxon>Eukaryota</taxon>
        <taxon>Viridiplantae</taxon>
        <taxon>Streptophyta</taxon>
        <taxon>Embryophyta</taxon>
        <taxon>Tracheophyta</taxon>
        <taxon>Spermatophyta</taxon>
        <taxon>Magnoliopsida</taxon>
        <taxon>eudicotyledons</taxon>
        <taxon>Gunneridae</taxon>
        <taxon>Pentapetalae</taxon>
        <taxon>asterids</taxon>
        <taxon>lamiids</taxon>
        <taxon>Lamiales</taxon>
        <taxon>Oleaceae</taxon>
        <taxon>Oleeae</taxon>
        <taxon>Olea</taxon>
    </lineage>
</organism>
<evidence type="ECO:0000256" key="1">
    <source>
        <dbReference type="SAM" id="MobiDB-lite"/>
    </source>
</evidence>
<dbReference type="EMBL" id="CACTIH010007327">
    <property type="protein sequence ID" value="CAA3009825.1"/>
    <property type="molecule type" value="Genomic_DNA"/>
</dbReference>
<keyword evidence="3" id="KW-1185">Reference proteome</keyword>
<feature type="region of interest" description="Disordered" evidence="1">
    <location>
        <begin position="28"/>
        <end position="110"/>
    </location>
</feature>
<dbReference type="AlphaFoldDB" id="A0A8S0U0N2"/>
<sequence length="110" mass="12151">MRLQTVKLEIIQHVIEVFARLRDFISSLVPPSGGTSTSAAAPIINEPNIWDDPHKDGEGEDERSPQEDDHAEEGEMQEVNGETVPTLPRDDNEEAPSTHDVTEVDGTCLF</sequence>
<proteinExistence type="predicted"/>
<evidence type="ECO:0000313" key="2">
    <source>
        <dbReference type="EMBL" id="CAA3009825.1"/>
    </source>
</evidence>
<accession>A0A8S0U0N2</accession>